<proteinExistence type="predicted"/>
<dbReference type="Proteomes" id="UP001280121">
    <property type="component" value="Unassembled WGS sequence"/>
</dbReference>
<evidence type="ECO:0000313" key="2">
    <source>
        <dbReference type="Proteomes" id="UP001280121"/>
    </source>
</evidence>
<sequence length="195" mass="21921">MGKLLKSILLPQWSLASSRVGSQLALKMKFVGPLILYQELLKTKPLRADRLIGIGIGLKHVTFAESDPYGKVAHRLKKGFLINLQLLSTSSSDINKSVFSQVPAGLVIGFPYCCRSRSPIVLPTMYMIDESRESGKFEGLKYTVWDVTDVPRAHEYFIWKDTRAHELALEPKYEDTVAAIVLQVNCLITLILRKT</sequence>
<organism evidence="1 2">
    <name type="scientific">Dipteronia dyeriana</name>
    <dbReference type="NCBI Taxonomy" id="168575"/>
    <lineage>
        <taxon>Eukaryota</taxon>
        <taxon>Viridiplantae</taxon>
        <taxon>Streptophyta</taxon>
        <taxon>Embryophyta</taxon>
        <taxon>Tracheophyta</taxon>
        <taxon>Spermatophyta</taxon>
        <taxon>Magnoliopsida</taxon>
        <taxon>eudicotyledons</taxon>
        <taxon>Gunneridae</taxon>
        <taxon>Pentapetalae</taxon>
        <taxon>rosids</taxon>
        <taxon>malvids</taxon>
        <taxon>Sapindales</taxon>
        <taxon>Sapindaceae</taxon>
        <taxon>Hippocastanoideae</taxon>
        <taxon>Acereae</taxon>
        <taxon>Dipteronia</taxon>
    </lineage>
</organism>
<protein>
    <submittedName>
        <fullName evidence="1">Uncharacterized protein</fullName>
    </submittedName>
</protein>
<dbReference type="EMBL" id="JANJYI010000007">
    <property type="protein sequence ID" value="KAK2643054.1"/>
    <property type="molecule type" value="Genomic_DNA"/>
</dbReference>
<reference evidence="1" key="1">
    <citation type="journal article" date="2023" name="Plant J.">
        <title>Genome sequences and population genomics provide insights into the demographic history, inbreeding, and mutation load of two 'living fossil' tree species of Dipteronia.</title>
        <authorList>
            <person name="Feng Y."/>
            <person name="Comes H.P."/>
            <person name="Chen J."/>
            <person name="Zhu S."/>
            <person name="Lu R."/>
            <person name="Zhang X."/>
            <person name="Li P."/>
            <person name="Qiu J."/>
            <person name="Olsen K.M."/>
            <person name="Qiu Y."/>
        </authorList>
    </citation>
    <scope>NUCLEOTIDE SEQUENCE</scope>
    <source>
        <strain evidence="1">KIB01</strain>
    </source>
</reference>
<dbReference type="AlphaFoldDB" id="A0AAD9TWK2"/>
<name>A0AAD9TWK2_9ROSI</name>
<gene>
    <name evidence="1" type="ORF">Ddye_024817</name>
</gene>
<evidence type="ECO:0000313" key="1">
    <source>
        <dbReference type="EMBL" id="KAK2643054.1"/>
    </source>
</evidence>
<accession>A0AAD9TWK2</accession>
<comment type="caution">
    <text evidence="1">The sequence shown here is derived from an EMBL/GenBank/DDBJ whole genome shotgun (WGS) entry which is preliminary data.</text>
</comment>
<keyword evidence="2" id="KW-1185">Reference proteome</keyword>